<sequence>MSSVFRIGQGFVLALILTALSVLATPSRAQETSPQPIKQLTLGILATEGATRALEAWTPTQGLLNRAASAQNLPYRFKIEPHTDTSLISGLGEGNIDLLLGDPAAFVVAEVEEGVRALLSVAHMWDGTTYDRTGAVVFVRNDSGIRQFNDIAGERIMGVTANELTGWQLALQEFRKYRLSPDDMAADVLFSGGNQREVVYAVQNDLVDVGVIRAGVLEYLAQQGAISLDDFRPIQPIVHEGYPFWASTPLYPDWVMAAMPDVPEDALALLIETLLNVTPSNVESQAANGVLWQAPQNYQAVHELLISLRARPYENYLRQAATRIYLAYKWPVIGLSALILLSLVLLGYALLRNASLAEARKNVLQSEVRSKQFYRNAIEDHTVFCMLTKDGIISHMNEQFVTALKRSRNSLMNTPLAEIMKETNRQMLEGEIMAAMNAGVPWQGALQLTKQDGKSAWVQSTFIPVTGTSRKLSEIAIVASDVTSTRKGVSETRFNDTLELIQDQIVVMRPVSLEITYANTAAVQTLFEDRVGGTWKGKKAGDFIMEKDLQTLKMRCEAIEMGPQRRITWEAAGKNDVTYEISLEYVQPEQDEPRLIAIYRDVSERKIIERAKNEFIATVSHELRTPLTSIKGALGLAMSGAVGEMPEKMGGVVDMAATSCDRLVVLINDILDLEKIESGKMDFQMQLFDIDQLVTDALQSNAFYAEKFNVSIDRLPQPEDESYMTYGDPARLTQVMDNLISNAAKFSKTGTKIEVGLSRKADRLRITIRDFGDGIPEKAQPTIFEKFTQADSSDTRSKGGTGLGLSIVKLIVEHHQGRVSFVSKEGVGTEFFVDLPMVDGEKVIPIPRIAEESDLPVAFSNGAALSLADAPETPVQEVVHRLLDLSRKSGLEAKSEVAQVTVKQLAKGRGVVGNSSAMTWLGAGQRGVLSDLIKADSMDDRDVCVIEFSQAADPANTITKRNMASTTLMQDWLAACSDLMDQAGTPAVAAITGDAALQTWLKKQGIETFDESAQAFAHSGWANVDLLAQFGSMNDGATMALYPKSNSKLPPEWPMVLIVSRMEEAQSGRGVVSKFSSGGGGRGRRRA</sequence>
<dbReference type="GO" id="GO:0009927">
    <property type="term" value="F:histidine phosphotransfer kinase activity"/>
    <property type="evidence" value="ECO:0007669"/>
    <property type="project" value="TreeGrafter"/>
</dbReference>
<dbReference type="GO" id="GO:0000155">
    <property type="term" value="F:phosphorelay sensor kinase activity"/>
    <property type="evidence" value="ECO:0007669"/>
    <property type="project" value="InterPro"/>
</dbReference>
<accession>A0A6P0CCD7</accession>
<dbReference type="Proteomes" id="UP000468591">
    <property type="component" value="Unassembled WGS sequence"/>
</dbReference>
<proteinExistence type="predicted"/>
<dbReference type="GO" id="GO:0005886">
    <property type="term" value="C:plasma membrane"/>
    <property type="evidence" value="ECO:0007669"/>
    <property type="project" value="TreeGrafter"/>
</dbReference>
<dbReference type="Pfam" id="PF12974">
    <property type="entry name" value="Phosphonate-bd"/>
    <property type="match status" value="1"/>
</dbReference>
<protein>
    <recommendedName>
        <fullName evidence="2">histidine kinase</fullName>
        <ecNumber evidence="2">2.7.13.3</ecNumber>
    </recommendedName>
</protein>
<dbReference type="Gene3D" id="3.40.190.10">
    <property type="entry name" value="Periplasmic binding protein-like II"/>
    <property type="match status" value="2"/>
</dbReference>
<dbReference type="InterPro" id="IPR003661">
    <property type="entry name" value="HisK_dim/P_dom"/>
</dbReference>
<dbReference type="Pfam" id="PF00512">
    <property type="entry name" value="HisKA"/>
    <property type="match status" value="1"/>
</dbReference>
<dbReference type="SUPFAM" id="SSF55785">
    <property type="entry name" value="PYP-like sensor domain (PAS domain)"/>
    <property type="match status" value="1"/>
</dbReference>
<evidence type="ECO:0000256" key="5">
    <source>
        <dbReference type="ARBA" id="ARBA00022777"/>
    </source>
</evidence>
<dbReference type="PANTHER" id="PTHR43047">
    <property type="entry name" value="TWO-COMPONENT HISTIDINE PROTEIN KINASE"/>
    <property type="match status" value="1"/>
</dbReference>
<dbReference type="SUPFAM" id="SSF55874">
    <property type="entry name" value="ATPase domain of HSP90 chaperone/DNA topoisomerase II/histidine kinase"/>
    <property type="match status" value="1"/>
</dbReference>
<dbReference type="CDD" id="cd00130">
    <property type="entry name" value="PAS"/>
    <property type="match status" value="1"/>
</dbReference>
<dbReference type="Pfam" id="PF13426">
    <property type="entry name" value="PAS_9"/>
    <property type="match status" value="1"/>
</dbReference>
<dbReference type="PROSITE" id="PS50109">
    <property type="entry name" value="HIS_KIN"/>
    <property type="match status" value="1"/>
</dbReference>
<dbReference type="FunFam" id="1.10.287.130:FF:000001">
    <property type="entry name" value="Two-component sensor histidine kinase"/>
    <property type="match status" value="1"/>
</dbReference>
<gene>
    <name evidence="11" type="ORF">GV827_15790</name>
</gene>
<dbReference type="EMBL" id="JAABNT010000010">
    <property type="protein sequence ID" value="NEK23859.1"/>
    <property type="molecule type" value="Genomic_DNA"/>
</dbReference>
<keyword evidence="12" id="KW-1185">Reference proteome</keyword>
<evidence type="ECO:0000256" key="3">
    <source>
        <dbReference type="ARBA" id="ARBA00022553"/>
    </source>
</evidence>
<dbReference type="Gene3D" id="3.30.450.20">
    <property type="entry name" value="PAS domain"/>
    <property type="match status" value="2"/>
</dbReference>
<evidence type="ECO:0000256" key="1">
    <source>
        <dbReference type="ARBA" id="ARBA00000085"/>
    </source>
</evidence>
<feature type="signal peptide" evidence="9">
    <location>
        <begin position="1"/>
        <end position="24"/>
    </location>
</feature>
<dbReference type="InterPro" id="IPR035965">
    <property type="entry name" value="PAS-like_dom_sf"/>
</dbReference>
<dbReference type="RefSeq" id="WP_164354777.1">
    <property type="nucleotide sequence ID" value="NZ_JBHSVZ010000002.1"/>
</dbReference>
<dbReference type="AlphaFoldDB" id="A0A6P0CCD7"/>
<dbReference type="InterPro" id="IPR005467">
    <property type="entry name" value="His_kinase_dom"/>
</dbReference>
<organism evidence="11 12">
    <name type="scientific">Sulfitobacter sediminilitoris</name>
    <dbReference type="NCBI Taxonomy" id="2698830"/>
    <lineage>
        <taxon>Bacteria</taxon>
        <taxon>Pseudomonadati</taxon>
        <taxon>Pseudomonadota</taxon>
        <taxon>Alphaproteobacteria</taxon>
        <taxon>Rhodobacterales</taxon>
        <taxon>Roseobacteraceae</taxon>
        <taxon>Sulfitobacter</taxon>
    </lineage>
</organism>
<dbReference type="InterPro" id="IPR036097">
    <property type="entry name" value="HisK_dim/P_sf"/>
</dbReference>
<evidence type="ECO:0000259" key="10">
    <source>
        <dbReference type="PROSITE" id="PS50109"/>
    </source>
</evidence>
<dbReference type="SUPFAM" id="SSF53850">
    <property type="entry name" value="Periplasmic binding protein-like II"/>
    <property type="match status" value="1"/>
</dbReference>
<dbReference type="InterPro" id="IPR036890">
    <property type="entry name" value="HATPase_C_sf"/>
</dbReference>
<feature type="transmembrane region" description="Helical" evidence="8">
    <location>
        <begin position="330"/>
        <end position="351"/>
    </location>
</feature>
<keyword evidence="7 8" id="KW-0472">Membrane</keyword>
<evidence type="ECO:0000256" key="9">
    <source>
        <dbReference type="SAM" id="SignalP"/>
    </source>
</evidence>
<keyword evidence="8" id="KW-1133">Transmembrane helix</keyword>
<keyword evidence="4" id="KW-0808">Transferase</keyword>
<keyword evidence="8" id="KW-0812">Transmembrane</keyword>
<reference evidence="11 12" key="1">
    <citation type="submission" date="2020-01" db="EMBL/GenBank/DDBJ databases">
        <title>Sulfitobacter sediminilitoris sp. nov., isolated from a tidal flat.</title>
        <authorList>
            <person name="Park S."/>
            <person name="Yoon J.-H."/>
        </authorList>
    </citation>
    <scope>NUCLEOTIDE SEQUENCE [LARGE SCALE GENOMIC DNA]</scope>
    <source>
        <strain evidence="11 12">JBTF-M27</strain>
    </source>
</reference>
<dbReference type="SMART" id="SM00387">
    <property type="entry name" value="HATPase_c"/>
    <property type="match status" value="1"/>
</dbReference>
<dbReference type="EC" id="2.7.13.3" evidence="2"/>
<feature type="domain" description="Histidine kinase" evidence="10">
    <location>
        <begin position="618"/>
        <end position="839"/>
    </location>
</feature>
<dbReference type="InterPro" id="IPR003594">
    <property type="entry name" value="HATPase_dom"/>
</dbReference>
<dbReference type="InterPro" id="IPR000014">
    <property type="entry name" value="PAS"/>
</dbReference>
<dbReference type="PANTHER" id="PTHR43047:SF72">
    <property type="entry name" value="OSMOSENSING HISTIDINE PROTEIN KINASE SLN1"/>
    <property type="match status" value="1"/>
</dbReference>
<keyword evidence="6" id="KW-0902">Two-component regulatory system</keyword>
<evidence type="ECO:0000313" key="12">
    <source>
        <dbReference type="Proteomes" id="UP000468591"/>
    </source>
</evidence>
<dbReference type="SMART" id="SM00388">
    <property type="entry name" value="HisKA"/>
    <property type="match status" value="1"/>
</dbReference>
<evidence type="ECO:0000256" key="2">
    <source>
        <dbReference type="ARBA" id="ARBA00012438"/>
    </source>
</evidence>
<dbReference type="SMART" id="SM00091">
    <property type="entry name" value="PAS"/>
    <property type="match status" value="2"/>
</dbReference>
<dbReference type="PRINTS" id="PR00344">
    <property type="entry name" value="BCTRLSENSOR"/>
</dbReference>
<comment type="catalytic activity">
    <reaction evidence="1">
        <text>ATP + protein L-histidine = ADP + protein N-phospho-L-histidine.</text>
        <dbReference type="EC" id="2.7.13.3"/>
    </reaction>
</comment>
<dbReference type="SUPFAM" id="SSF47384">
    <property type="entry name" value="Homodimeric domain of signal transducing histidine kinase"/>
    <property type="match status" value="1"/>
</dbReference>
<dbReference type="CDD" id="cd00082">
    <property type="entry name" value="HisKA"/>
    <property type="match status" value="1"/>
</dbReference>
<name>A0A6P0CCD7_9RHOB</name>
<keyword evidence="9" id="KW-0732">Signal</keyword>
<evidence type="ECO:0000256" key="4">
    <source>
        <dbReference type="ARBA" id="ARBA00022679"/>
    </source>
</evidence>
<dbReference type="Gene3D" id="1.10.287.130">
    <property type="match status" value="1"/>
</dbReference>
<keyword evidence="3" id="KW-0597">Phosphoprotein</keyword>
<dbReference type="FunFam" id="3.30.565.10:FF:000006">
    <property type="entry name" value="Sensor histidine kinase WalK"/>
    <property type="match status" value="1"/>
</dbReference>
<keyword evidence="5" id="KW-0418">Kinase</keyword>
<evidence type="ECO:0000256" key="6">
    <source>
        <dbReference type="ARBA" id="ARBA00023012"/>
    </source>
</evidence>
<evidence type="ECO:0000256" key="8">
    <source>
        <dbReference type="SAM" id="Phobius"/>
    </source>
</evidence>
<dbReference type="Pfam" id="PF02518">
    <property type="entry name" value="HATPase_c"/>
    <property type="match status" value="1"/>
</dbReference>
<dbReference type="InterPro" id="IPR004358">
    <property type="entry name" value="Sig_transdc_His_kin-like_C"/>
</dbReference>
<feature type="chain" id="PRO_5027036767" description="histidine kinase" evidence="9">
    <location>
        <begin position="25"/>
        <end position="1087"/>
    </location>
</feature>
<dbReference type="Gene3D" id="3.30.565.10">
    <property type="entry name" value="Histidine kinase-like ATPase, C-terminal domain"/>
    <property type="match status" value="1"/>
</dbReference>
<evidence type="ECO:0000256" key="7">
    <source>
        <dbReference type="ARBA" id="ARBA00023136"/>
    </source>
</evidence>
<evidence type="ECO:0000313" key="11">
    <source>
        <dbReference type="EMBL" id="NEK23859.1"/>
    </source>
</evidence>
<comment type="caution">
    <text evidence="11">The sequence shown here is derived from an EMBL/GenBank/DDBJ whole genome shotgun (WGS) entry which is preliminary data.</text>
</comment>